<reference evidence="5" key="2">
    <citation type="submission" date="2016-08" db="EMBL/GenBank/DDBJ databases">
        <authorList>
            <person name="Seilhamer J.J."/>
        </authorList>
    </citation>
    <scope>NUCLEOTIDE SEQUENCE [LARGE SCALE GENOMIC DNA]</scope>
    <source>
        <strain evidence="5">SA1</strain>
        <plasmid evidence="5">pSA1</plasmid>
    </source>
</reference>
<evidence type="ECO:0000256" key="2">
    <source>
        <dbReference type="ARBA" id="ARBA00023125"/>
    </source>
</evidence>
<dbReference type="RefSeq" id="WP_036526514.1">
    <property type="nucleotide sequence ID" value="NZ_CP017076.1"/>
</dbReference>
<dbReference type="InterPro" id="IPR014710">
    <property type="entry name" value="RmlC-like_jellyroll"/>
</dbReference>
<dbReference type="PATRIC" id="fig|158500.4.peg.2857"/>
<dbReference type="OrthoDB" id="9814125at2"/>
<evidence type="ECO:0000256" key="1">
    <source>
        <dbReference type="ARBA" id="ARBA00023015"/>
    </source>
</evidence>
<keyword evidence="8" id="KW-1185">Reference proteome</keyword>
<dbReference type="InterPro" id="IPR018060">
    <property type="entry name" value="HTH_AraC"/>
</dbReference>
<organism evidence="6 7">
    <name type="scientific">Novosphingobium resinovorum</name>
    <dbReference type="NCBI Taxonomy" id="158500"/>
    <lineage>
        <taxon>Bacteria</taxon>
        <taxon>Pseudomonadati</taxon>
        <taxon>Pseudomonadota</taxon>
        <taxon>Alphaproteobacteria</taxon>
        <taxon>Sphingomonadales</taxon>
        <taxon>Sphingomonadaceae</taxon>
        <taxon>Novosphingobium</taxon>
    </lineage>
</organism>
<evidence type="ECO:0000256" key="3">
    <source>
        <dbReference type="ARBA" id="ARBA00023163"/>
    </source>
</evidence>
<dbReference type="PROSITE" id="PS01124">
    <property type="entry name" value="HTH_ARAC_FAMILY_2"/>
    <property type="match status" value="1"/>
</dbReference>
<dbReference type="SUPFAM" id="SSF46689">
    <property type="entry name" value="Homeodomain-like"/>
    <property type="match status" value="1"/>
</dbReference>
<keyword evidence="5" id="KW-0614">Plasmid</keyword>
<reference evidence="8" key="3">
    <citation type="journal article" date="2017" name="J. Biotechnol.">
        <title>Complete genome sequence of Novosphingobium resinovorum SA1, a versatile xenobiotic-degrading bacterium capable of utilizing sulfanilic acid.</title>
        <authorList>
            <person name="Hegedus B."/>
            <person name="Kos P.B."/>
            <person name="Balint B."/>
            <person name="Maroti G."/>
            <person name="Gan H.M."/>
            <person name="Perei K."/>
            <person name="Rakhely G."/>
        </authorList>
    </citation>
    <scope>NUCLEOTIDE SEQUENCE [LARGE SCALE GENOMIC DNA]</scope>
    <source>
        <strain evidence="8">SA1</strain>
    </source>
</reference>
<dbReference type="AlphaFoldDB" id="A0A031JXN4"/>
<dbReference type="EMBL" id="CP017076">
    <property type="protein sequence ID" value="AOR79987.1"/>
    <property type="molecule type" value="Genomic_DNA"/>
</dbReference>
<name>A0A031JXN4_9SPHN</name>
<proteinExistence type="predicted"/>
<dbReference type="Gene3D" id="2.60.120.10">
    <property type="entry name" value="Jelly Rolls"/>
    <property type="match status" value="1"/>
</dbReference>
<dbReference type="Proteomes" id="UP000024329">
    <property type="component" value="Unassembled WGS sequence"/>
</dbReference>
<dbReference type="Proteomes" id="UP000094626">
    <property type="component" value="Plasmid pSA1"/>
</dbReference>
<keyword evidence="1" id="KW-0805">Transcription regulation</keyword>
<protein>
    <submittedName>
        <fullName evidence="6">AraC family transcriptional regulator</fullName>
    </submittedName>
</protein>
<dbReference type="EMBL" id="JFYZ01000013">
    <property type="protein sequence ID" value="EZP81132.1"/>
    <property type="molecule type" value="Genomic_DNA"/>
</dbReference>
<gene>
    <name evidence="5" type="primary">pobR</name>
    <name evidence="5" type="ORF">BES08_24960</name>
    <name evidence="6" type="ORF">BV97_02793</name>
</gene>
<dbReference type="GO" id="GO:0003700">
    <property type="term" value="F:DNA-binding transcription factor activity"/>
    <property type="evidence" value="ECO:0007669"/>
    <property type="project" value="InterPro"/>
</dbReference>
<dbReference type="PANTHER" id="PTHR43280:SF32">
    <property type="entry name" value="TRANSCRIPTIONAL REGULATORY PROTEIN"/>
    <property type="match status" value="1"/>
</dbReference>
<evidence type="ECO:0000313" key="8">
    <source>
        <dbReference type="Proteomes" id="UP000094626"/>
    </source>
</evidence>
<dbReference type="Gene3D" id="1.10.10.60">
    <property type="entry name" value="Homeodomain-like"/>
    <property type="match status" value="1"/>
</dbReference>
<dbReference type="CDD" id="cd06999">
    <property type="entry name" value="cupin_HpaA-like_N"/>
    <property type="match status" value="1"/>
</dbReference>
<dbReference type="InterPro" id="IPR047264">
    <property type="entry name" value="Cupin_HpaA-like_N"/>
</dbReference>
<dbReference type="PRINTS" id="PR00032">
    <property type="entry name" value="HTHARAC"/>
</dbReference>
<evidence type="ECO:0000259" key="4">
    <source>
        <dbReference type="PROSITE" id="PS01124"/>
    </source>
</evidence>
<dbReference type="GO" id="GO:0043565">
    <property type="term" value="F:sequence-specific DNA binding"/>
    <property type="evidence" value="ECO:0007669"/>
    <property type="project" value="InterPro"/>
</dbReference>
<dbReference type="Pfam" id="PF12833">
    <property type="entry name" value="HTH_18"/>
    <property type="match status" value="1"/>
</dbReference>
<dbReference type="eggNOG" id="COG2207">
    <property type="taxonomic scope" value="Bacteria"/>
</dbReference>
<feature type="domain" description="HTH araC/xylS-type" evidence="4">
    <location>
        <begin position="189"/>
        <end position="287"/>
    </location>
</feature>
<reference evidence="6 7" key="1">
    <citation type="submission" date="2014-03" db="EMBL/GenBank/DDBJ databases">
        <title>Whole genome sequence of Novosphingobium resinovorum KF1.</title>
        <authorList>
            <person name="Gan H.M."/>
            <person name="Gan H.Y."/>
            <person name="Chew T.H."/>
            <person name="Savka M.A."/>
        </authorList>
    </citation>
    <scope>NUCLEOTIDE SEQUENCE [LARGE SCALE GENOMIC DNA]</scope>
    <source>
        <strain evidence="6 7">KF1</strain>
    </source>
</reference>
<evidence type="ECO:0000313" key="7">
    <source>
        <dbReference type="Proteomes" id="UP000024329"/>
    </source>
</evidence>
<dbReference type="PANTHER" id="PTHR43280">
    <property type="entry name" value="ARAC-FAMILY TRANSCRIPTIONAL REGULATOR"/>
    <property type="match status" value="1"/>
</dbReference>
<dbReference type="SUPFAM" id="SSF51182">
    <property type="entry name" value="RmlC-like cupins"/>
    <property type="match status" value="1"/>
</dbReference>
<dbReference type="InterPro" id="IPR009057">
    <property type="entry name" value="Homeodomain-like_sf"/>
</dbReference>
<evidence type="ECO:0000313" key="6">
    <source>
        <dbReference type="EMBL" id="EZP81132.1"/>
    </source>
</evidence>
<sequence length="297" mass="32300">MSKHTVPSFYLYGEAPRLVHKDFVHVEALVDRSRPSEWTIQPHAHFELNHIFVLLSGGGAMKADGALLRIEAPGFLLVPASTVHGFEWLEDSEGFVVTVGSSYVADLNAADETLADLFARPRAVGFAAGEVEHVRRIVADLVRELNWASVGHRAAVSAAMLSLLVVAIRSMDAPAAAGARAGVHASTVARLRERIERRFRLREPISSHAAALGVSETALRAACAKVAGRSPGEMLDERALLEAQRALLYTNLSISEIGFSVGFADPAYFSRFFQRKLGLSPRAYRTKFASRAVVLLD</sequence>
<keyword evidence="3" id="KW-0804">Transcription</keyword>
<evidence type="ECO:0000313" key="5">
    <source>
        <dbReference type="EMBL" id="AOR79987.1"/>
    </source>
</evidence>
<accession>A0A031JXN4</accession>
<dbReference type="InterPro" id="IPR020449">
    <property type="entry name" value="Tscrpt_reg_AraC-type_HTH"/>
</dbReference>
<dbReference type="SMART" id="SM00342">
    <property type="entry name" value="HTH_ARAC"/>
    <property type="match status" value="1"/>
</dbReference>
<geneLocation type="plasmid" evidence="5 8">
    <name>pSA1</name>
</geneLocation>
<dbReference type="InterPro" id="IPR011051">
    <property type="entry name" value="RmlC_Cupin_sf"/>
</dbReference>
<dbReference type="KEGG" id="nre:BES08_24960"/>
<keyword evidence="2" id="KW-0238">DNA-binding</keyword>